<keyword evidence="3" id="KW-1185">Reference proteome</keyword>
<feature type="non-terminal residue" evidence="2">
    <location>
        <position position="1"/>
    </location>
</feature>
<dbReference type="AlphaFoldDB" id="A0A9N9NJU0"/>
<comment type="caution">
    <text evidence="2">The sequence shown here is derived from an EMBL/GenBank/DDBJ whole genome shotgun (WGS) entry which is preliminary data.</text>
</comment>
<dbReference type="Proteomes" id="UP000789570">
    <property type="component" value="Unassembled WGS sequence"/>
</dbReference>
<feature type="transmembrane region" description="Helical" evidence="1">
    <location>
        <begin position="158"/>
        <end position="174"/>
    </location>
</feature>
<name>A0A9N9NJU0_9GLOM</name>
<feature type="transmembrane region" description="Helical" evidence="1">
    <location>
        <begin position="15"/>
        <end position="37"/>
    </location>
</feature>
<proteinExistence type="predicted"/>
<dbReference type="Pfam" id="PF06966">
    <property type="entry name" value="DUF1295"/>
    <property type="match status" value="1"/>
</dbReference>
<dbReference type="PANTHER" id="PTHR32251:SF15">
    <property type="entry name" value="3-OXO-5-ALPHA-STEROID 4-DEHYDROGENASE (DUF1295)"/>
    <property type="match status" value="1"/>
</dbReference>
<evidence type="ECO:0000256" key="1">
    <source>
        <dbReference type="SAM" id="Phobius"/>
    </source>
</evidence>
<dbReference type="InterPro" id="IPR010721">
    <property type="entry name" value="UstE-like"/>
</dbReference>
<reference evidence="2" key="1">
    <citation type="submission" date="2021-06" db="EMBL/GenBank/DDBJ databases">
        <authorList>
            <person name="Kallberg Y."/>
            <person name="Tangrot J."/>
            <person name="Rosling A."/>
        </authorList>
    </citation>
    <scope>NUCLEOTIDE SEQUENCE</scope>
    <source>
        <strain evidence="2">UK204</strain>
    </source>
</reference>
<dbReference type="GO" id="GO:0016020">
    <property type="term" value="C:membrane"/>
    <property type="evidence" value="ECO:0007669"/>
    <property type="project" value="TreeGrafter"/>
</dbReference>
<accession>A0A9N9NJU0</accession>
<organism evidence="2 3">
    <name type="scientific">Funneliformis caledonium</name>
    <dbReference type="NCBI Taxonomy" id="1117310"/>
    <lineage>
        <taxon>Eukaryota</taxon>
        <taxon>Fungi</taxon>
        <taxon>Fungi incertae sedis</taxon>
        <taxon>Mucoromycota</taxon>
        <taxon>Glomeromycotina</taxon>
        <taxon>Glomeromycetes</taxon>
        <taxon>Glomerales</taxon>
        <taxon>Glomeraceae</taxon>
        <taxon>Funneliformis</taxon>
    </lineage>
</organism>
<protein>
    <submittedName>
        <fullName evidence="2">9930_t:CDS:1</fullName>
    </submittedName>
</protein>
<sequence>MSDNISSYPSPSTPILKSIILDIRGAVHIVGVWILSVEEERPAYLRKSLQNLPSPISQNDASTTPASTPLSASSFTSSYSDANVYLRSLYFQVNDFFILSIGGSNVALLGILTLVLGQTWYVRQIIATTFAVLWGARLGLFCLYRMLKSGKDSRFESIRSKFASLLFFFVLQMIW</sequence>
<dbReference type="PANTHER" id="PTHR32251">
    <property type="entry name" value="3-OXO-5-ALPHA-STEROID 4-DEHYDROGENASE"/>
    <property type="match status" value="1"/>
</dbReference>
<gene>
    <name evidence="2" type="ORF">FCALED_LOCUS15858</name>
</gene>
<dbReference type="OrthoDB" id="67965at2759"/>
<evidence type="ECO:0000313" key="2">
    <source>
        <dbReference type="EMBL" id="CAG8744471.1"/>
    </source>
</evidence>
<dbReference type="EMBL" id="CAJVPQ010016034">
    <property type="protein sequence ID" value="CAG8744471.1"/>
    <property type="molecule type" value="Genomic_DNA"/>
</dbReference>
<keyword evidence="1" id="KW-1133">Transmembrane helix</keyword>
<feature type="transmembrane region" description="Helical" evidence="1">
    <location>
        <begin position="125"/>
        <end position="146"/>
    </location>
</feature>
<evidence type="ECO:0000313" key="3">
    <source>
        <dbReference type="Proteomes" id="UP000789570"/>
    </source>
</evidence>
<keyword evidence="1" id="KW-0472">Membrane</keyword>
<feature type="transmembrane region" description="Helical" evidence="1">
    <location>
        <begin position="96"/>
        <end position="119"/>
    </location>
</feature>
<keyword evidence="1" id="KW-0812">Transmembrane</keyword>